<dbReference type="InterPro" id="IPR038178">
    <property type="entry name" value="Kringle_sf"/>
</dbReference>
<dbReference type="Pfam" id="PF00051">
    <property type="entry name" value="Kringle"/>
    <property type="match status" value="1"/>
</dbReference>
<dbReference type="CDD" id="cd00108">
    <property type="entry name" value="KR"/>
    <property type="match status" value="1"/>
</dbReference>
<proteinExistence type="predicted"/>
<evidence type="ECO:0000256" key="11">
    <source>
        <dbReference type="SAM" id="SignalP"/>
    </source>
</evidence>
<evidence type="ECO:0000256" key="7">
    <source>
        <dbReference type="ARBA" id="ARBA00023145"/>
    </source>
</evidence>
<dbReference type="InterPro" id="IPR018056">
    <property type="entry name" value="Kringle_CS"/>
</dbReference>
<dbReference type="PROSITE" id="PS50070">
    <property type="entry name" value="KRINGLE_2"/>
    <property type="match status" value="1"/>
</dbReference>
<evidence type="ECO:0000256" key="1">
    <source>
        <dbReference type="ARBA" id="ARBA00004613"/>
    </source>
</evidence>
<evidence type="ECO:0000256" key="10">
    <source>
        <dbReference type="SAM" id="MobiDB-lite"/>
    </source>
</evidence>
<keyword evidence="3 9" id="KW-0420">Kringle</keyword>
<keyword evidence="6" id="KW-0720">Serine protease</keyword>
<dbReference type="SMART" id="SM00020">
    <property type="entry name" value="Tryp_SPc"/>
    <property type="match status" value="1"/>
</dbReference>
<evidence type="ECO:0000259" key="13">
    <source>
        <dbReference type="PROSITE" id="PS50240"/>
    </source>
</evidence>
<keyword evidence="8" id="KW-1015">Disulfide bond</keyword>
<evidence type="ECO:0000256" key="8">
    <source>
        <dbReference type="ARBA" id="ARBA00023157"/>
    </source>
</evidence>
<comment type="caution">
    <text evidence="9">Lacks conserved residue(s) required for the propagation of feature annotation.</text>
</comment>
<dbReference type="SMART" id="SM00130">
    <property type="entry name" value="KR"/>
    <property type="match status" value="1"/>
</dbReference>
<dbReference type="InterPro" id="IPR001254">
    <property type="entry name" value="Trypsin_dom"/>
</dbReference>
<evidence type="ECO:0000256" key="3">
    <source>
        <dbReference type="ARBA" id="ARBA00022572"/>
    </source>
</evidence>
<keyword evidence="4" id="KW-0645">Protease</keyword>
<dbReference type="PANTHER" id="PTHR24250">
    <property type="entry name" value="CHYMOTRYPSIN-RELATED"/>
    <property type="match status" value="1"/>
</dbReference>
<keyword evidence="15" id="KW-1185">Reference proteome</keyword>
<dbReference type="PROSITE" id="PS50240">
    <property type="entry name" value="TRYPSIN_DOM"/>
    <property type="match status" value="1"/>
</dbReference>
<dbReference type="InterPro" id="IPR009003">
    <property type="entry name" value="Peptidase_S1_PA"/>
</dbReference>
<evidence type="ECO:0000256" key="9">
    <source>
        <dbReference type="PROSITE-ProRule" id="PRU00121"/>
    </source>
</evidence>
<keyword evidence="7" id="KW-0865">Zymogen</keyword>
<keyword evidence="11" id="KW-0732">Signal</keyword>
<accession>A0ABN7SHI1</accession>
<evidence type="ECO:0000313" key="15">
    <source>
        <dbReference type="Proteomes" id="UP001158576"/>
    </source>
</evidence>
<dbReference type="PROSITE" id="PS00021">
    <property type="entry name" value="KRINGLE_1"/>
    <property type="match status" value="1"/>
</dbReference>
<dbReference type="EMBL" id="OU015569">
    <property type="protein sequence ID" value="CAG5099157.1"/>
    <property type="molecule type" value="Genomic_DNA"/>
</dbReference>
<evidence type="ECO:0000256" key="2">
    <source>
        <dbReference type="ARBA" id="ARBA00022525"/>
    </source>
</evidence>
<dbReference type="InterPro" id="IPR000001">
    <property type="entry name" value="Kringle"/>
</dbReference>
<evidence type="ECO:0000256" key="4">
    <source>
        <dbReference type="ARBA" id="ARBA00022670"/>
    </source>
</evidence>
<dbReference type="InterPro" id="IPR013806">
    <property type="entry name" value="Kringle-like"/>
</dbReference>
<comment type="subcellular location">
    <subcellularLocation>
        <location evidence="1">Secreted</location>
    </subcellularLocation>
</comment>
<evidence type="ECO:0000256" key="5">
    <source>
        <dbReference type="ARBA" id="ARBA00022801"/>
    </source>
</evidence>
<dbReference type="InterPro" id="IPR043504">
    <property type="entry name" value="Peptidase_S1_PA_chymotrypsin"/>
</dbReference>
<evidence type="ECO:0000259" key="12">
    <source>
        <dbReference type="PROSITE" id="PS50070"/>
    </source>
</evidence>
<dbReference type="Gene3D" id="2.40.20.10">
    <property type="entry name" value="Plasminogen Kringle 4"/>
    <property type="match status" value="1"/>
</dbReference>
<feature type="region of interest" description="Disordered" evidence="10">
    <location>
        <begin position="426"/>
        <end position="451"/>
    </location>
</feature>
<reference evidence="14 15" key="1">
    <citation type="submission" date="2021-04" db="EMBL/GenBank/DDBJ databases">
        <authorList>
            <person name="Bliznina A."/>
        </authorList>
    </citation>
    <scope>NUCLEOTIDE SEQUENCE [LARGE SCALE GENOMIC DNA]</scope>
</reference>
<gene>
    <name evidence="14" type="ORF">OKIOD_LOCUS7861</name>
</gene>
<evidence type="ECO:0000313" key="14">
    <source>
        <dbReference type="EMBL" id="CAG5099157.1"/>
    </source>
</evidence>
<protein>
    <submittedName>
        <fullName evidence="14">Oidioi.mRNA.OKI2018_I69.XSR.g16303.t1.cds</fullName>
    </submittedName>
</protein>
<sequence>MILLELKRIVFLISFGFIFPSCVCGSASCGKAISDGIYDFEEPDKLTNTGKRLDADADNGFFKENGQYVNPVGNSSTAAAGMVLDAFECLMDEALPKSFPWHVAIYSIKTRPHINEHGIDWNKHKCIFMGFEAKENQFKKQLIMCSGVLIHPKWILTSGSCLMRKIVILGGVTDIQRLKHKLNTGEAQRRFPLWSGRHSRKEDKGAYRPPQHEERAKFKHNIALIRDEKTSDTTIELDEPFEENEYVKPICLPERSFDLDVGTTCVVTGYKSKPTITTIFSSLMHQISSVRPLDVCNGYTYENGPTKMQSDRRAIDGTMCVSAGCVCMRNGMPFVCTVENTDGSVQYVLSGIKISDGKNTKRQTNLRRLKDSACGRWPRLFVPVAPYVDWIHSVIDGTFRYSPKSDASSDLDEQEQREFFNSDSYDQVDDYDINNSPIEEMDDKQRNPQRSETLRHQEVLLPQSTGIYSHHSALTEEDRQLLELVKKMNQEKVVSKGCLDDNDPIGFNYRGGANFINAGIPCMDWSETRFKKEKHPNKGLDANYCRNPDRDPKGPWCVYWAPVELKKKFGYCDIPKCS</sequence>
<dbReference type="PROSITE" id="PS51257">
    <property type="entry name" value="PROKAR_LIPOPROTEIN"/>
    <property type="match status" value="1"/>
</dbReference>
<feature type="chain" id="PRO_5046452636" evidence="11">
    <location>
        <begin position="26"/>
        <end position="578"/>
    </location>
</feature>
<feature type="domain" description="Peptidase S1" evidence="13">
    <location>
        <begin position="71"/>
        <end position="396"/>
    </location>
</feature>
<feature type="domain" description="Kringle" evidence="12">
    <location>
        <begin position="506"/>
        <end position="577"/>
    </location>
</feature>
<dbReference type="PRINTS" id="PR00018">
    <property type="entry name" value="KRINGLE"/>
</dbReference>
<dbReference type="Proteomes" id="UP001158576">
    <property type="component" value="Chromosome XSR"/>
</dbReference>
<dbReference type="SUPFAM" id="SSF50494">
    <property type="entry name" value="Trypsin-like serine proteases"/>
    <property type="match status" value="1"/>
</dbReference>
<dbReference type="Pfam" id="PF00089">
    <property type="entry name" value="Trypsin"/>
    <property type="match status" value="1"/>
</dbReference>
<keyword evidence="5" id="KW-0378">Hydrolase</keyword>
<feature type="signal peptide" evidence="11">
    <location>
        <begin position="1"/>
        <end position="25"/>
    </location>
</feature>
<organism evidence="14 15">
    <name type="scientific">Oikopleura dioica</name>
    <name type="common">Tunicate</name>
    <dbReference type="NCBI Taxonomy" id="34765"/>
    <lineage>
        <taxon>Eukaryota</taxon>
        <taxon>Metazoa</taxon>
        <taxon>Chordata</taxon>
        <taxon>Tunicata</taxon>
        <taxon>Appendicularia</taxon>
        <taxon>Copelata</taxon>
        <taxon>Oikopleuridae</taxon>
        <taxon>Oikopleura</taxon>
    </lineage>
</organism>
<keyword evidence="2" id="KW-0964">Secreted</keyword>
<name>A0ABN7SHI1_OIKDI</name>
<evidence type="ECO:0000256" key="6">
    <source>
        <dbReference type="ARBA" id="ARBA00022825"/>
    </source>
</evidence>
<dbReference type="PANTHER" id="PTHR24250:SF65">
    <property type="entry name" value="CHYMOTRYPSINOGEN B"/>
    <property type="match status" value="1"/>
</dbReference>
<dbReference type="SUPFAM" id="SSF57440">
    <property type="entry name" value="Kringle-like"/>
    <property type="match status" value="1"/>
</dbReference>
<dbReference type="Gene3D" id="2.40.10.10">
    <property type="entry name" value="Trypsin-like serine proteases"/>
    <property type="match status" value="1"/>
</dbReference>